<evidence type="ECO:0000313" key="3">
    <source>
        <dbReference type="Proteomes" id="UP001597045"/>
    </source>
</evidence>
<reference evidence="3" key="1">
    <citation type="journal article" date="2019" name="Int. J. Syst. Evol. Microbiol.">
        <title>The Global Catalogue of Microorganisms (GCM) 10K type strain sequencing project: providing services to taxonomists for standard genome sequencing and annotation.</title>
        <authorList>
            <consortium name="The Broad Institute Genomics Platform"/>
            <consortium name="The Broad Institute Genome Sequencing Center for Infectious Disease"/>
            <person name="Wu L."/>
            <person name="Ma J."/>
        </authorList>
    </citation>
    <scope>NUCLEOTIDE SEQUENCE [LARGE SCALE GENOMIC DNA]</scope>
    <source>
        <strain evidence="3">JCM 31486</strain>
    </source>
</reference>
<accession>A0ABW3MJP3</accession>
<keyword evidence="1" id="KW-1133">Transmembrane helix</keyword>
<keyword evidence="1" id="KW-0472">Membrane</keyword>
<name>A0ABW3MJP3_9PSEU</name>
<keyword evidence="3" id="KW-1185">Reference proteome</keyword>
<protein>
    <submittedName>
        <fullName evidence="2">Uncharacterized protein</fullName>
    </submittedName>
</protein>
<dbReference type="Proteomes" id="UP001597045">
    <property type="component" value="Unassembled WGS sequence"/>
</dbReference>
<evidence type="ECO:0000256" key="1">
    <source>
        <dbReference type="SAM" id="Phobius"/>
    </source>
</evidence>
<organism evidence="2 3">
    <name type="scientific">Kibdelosporangium lantanae</name>
    <dbReference type="NCBI Taxonomy" id="1497396"/>
    <lineage>
        <taxon>Bacteria</taxon>
        <taxon>Bacillati</taxon>
        <taxon>Actinomycetota</taxon>
        <taxon>Actinomycetes</taxon>
        <taxon>Pseudonocardiales</taxon>
        <taxon>Pseudonocardiaceae</taxon>
        <taxon>Kibdelosporangium</taxon>
    </lineage>
</organism>
<evidence type="ECO:0000313" key="2">
    <source>
        <dbReference type="EMBL" id="MFD1050606.1"/>
    </source>
</evidence>
<proteinExistence type="predicted"/>
<sequence>MSLPLCGNTNRAPLAARRATRSAGCSDTVSSSSKEPVISATVPPSRRRSLRYFAYLVLMVVNIINLLSYAHDDALRY</sequence>
<dbReference type="EMBL" id="JBHTIS010002962">
    <property type="protein sequence ID" value="MFD1050606.1"/>
    <property type="molecule type" value="Genomic_DNA"/>
</dbReference>
<gene>
    <name evidence="2" type="ORF">ACFQ1S_36305</name>
</gene>
<comment type="caution">
    <text evidence="2">The sequence shown here is derived from an EMBL/GenBank/DDBJ whole genome shotgun (WGS) entry which is preliminary data.</text>
</comment>
<keyword evidence="1" id="KW-0812">Transmembrane</keyword>
<feature type="transmembrane region" description="Helical" evidence="1">
    <location>
        <begin position="52"/>
        <end position="71"/>
    </location>
</feature>
<feature type="non-terminal residue" evidence="2">
    <location>
        <position position="77"/>
    </location>
</feature>